<dbReference type="Pfam" id="PF02928">
    <property type="entry name" value="zf-C5HC2"/>
    <property type="match status" value="1"/>
</dbReference>
<name>A0AAV1Y1E0_LUPLU</name>
<keyword evidence="19" id="KW-1185">Reference proteome</keyword>
<dbReference type="InterPro" id="IPR003888">
    <property type="entry name" value="FYrich_N"/>
</dbReference>
<comment type="subcellular location">
    <subcellularLocation>
        <location evidence="2">Nucleus</location>
    </subcellularLocation>
</comment>
<dbReference type="PROSITE" id="PS51543">
    <property type="entry name" value="FYRC"/>
    <property type="match status" value="1"/>
</dbReference>
<dbReference type="Gene3D" id="3.30.160.360">
    <property type="match status" value="1"/>
</dbReference>
<dbReference type="EMBL" id="CAXHTB010000020">
    <property type="protein sequence ID" value="CAL0327842.1"/>
    <property type="molecule type" value="Genomic_DNA"/>
</dbReference>
<dbReference type="InterPro" id="IPR004198">
    <property type="entry name" value="Znf_C5HC2"/>
</dbReference>
<comment type="caution">
    <text evidence="18">The sequence shown here is derived from an EMBL/GenBank/DDBJ whole genome shotgun (WGS) entry which is preliminary data.</text>
</comment>
<dbReference type="InterPro" id="IPR003349">
    <property type="entry name" value="JmjN"/>
</dbReference>
<evidence type="ECO:0000256" key="6">
    <source>
        <dbReference type="ARBA" id="ARBA00022964"/>
    </source>
</evidence>
<dbReference type="Gene3D" id="2.60.120.650">
    <property type="entry name" value="Cupin"/>
    <property type="match status" value="1"/>
</dbReference>
<keyword evidence="10" id="KW-0804">Transcription</keyword>
<dbReference type="GO" id="GO:0048731">
    <property type="term" value="P:system development"/>
    <property type="evidence" value="ECO:0007669"/>
    <property type="project" value="UniProtKB-ARBA"/>
</dbReference>
<reference evidence="18 19" key="1">
    <citation type="submission" date="2024-03" db="EMBL/GenBank/DDBJ databases">
        <authorList>
            <person name="Martinez-Hernandez J."/>
        </authorList>
    </citation>
    <scope>NUCLEOTIDE SEQUENCE [LARGE SCALE GENOMIC DNA]</scope>
</reference>
<feature type="region of interest" description="Disordered" evidence="15">
    <location>
        <begin position="221"/>
        <end position="264"/>
    </location>
</feature>
<comment type="catalytic activity">
    <reaction evidence="12">
        <text>N(6),N(6)-dimethyl-L-lysyl(4)-[histone H3] + 2-oxoglutarate + O2 = N(6)-methyl-L-lysyl(4)-[histone H3] + formaldehyde + succinate + CO2</text>
        <dbReference type="Rhea" id="RHEA:60216"/>
        <dbReference type="Rhea" id="RHEA-COMP:15540"/>
        <dbReference type="Rhea" id="RHEA-COMP:15543"/>
        <dbReference type="ChEBI" id="CHEBI:15379"/>
        <dbReference type="ChEBI" id="CHEBI:16526"/>
        <dbReference type="ChEBI" id="CHEBI:16810"/>
        <dbReference type="ChEBI" id="CHEBI:16842"/>
        <dbReference type="ChEBI" id="CHEBI:30031"/>
        <dbReference type="ChEBI" id="CHEBI:61929"/>
        <dbReference type="ChEBI" id="CHEBI:61976"/>
    </reaction>
    <physiologicalReaction direction="left-to-right" evidence="12">
        <dbReference type="Rhea" id="RHEA:60217"/>
    </physiologicalReaction>
</comment>
<keyword evidence="9" id="KW-0805">Transcription regulation</keyword>
<keyword evidence="8" id="KW-0408">Iron</keyword>
<dbReference type="AlphaFoldDB" id="A0AAV1Y1E0"/>
<comment type="similarity">
    <text evidence="3">Belongs to the JARID1 histone demethylase family.</text>
</comment>
<dbReference type="Pfam" id="PF05964">
    <property type="entry name" value="FYRN"/>
    <property type="match status" value="1"/>
</dbReference>
<dbReference type="GO" id="GO:0046872">
    <property type="term" value="F:metal ion binding"/>
    <property type="evidence" value="ECO:0007669"/>
    <property type="project" value="UniProtKB-KW"/>
</dbReference>
<evidence type="ECO:0000256" key="4">
    <source>
        <dbReference type="ARBA" id="ARBA00022723"/>
    </source>
</evidence>
<evidence type="ECO:0000259" key="17">
    <source>
        <dbReference type="PROSITE" id="PS51184"/>
    </source>
</evidence>
<evidence type="ECO:0000256" key="14">
    <source>
        <dbReference type="ARBA" id="ARBA00051640"/>
    </source>
</evidence>
<comment type="catalytic activity">
    <reaction evidence="13">
        <text>N(6)-methyl-L-lysyl(4)-[histone H3] + 2-oxoglutarate + O2 = L-lysyl(4)-[histone H3] + formaldehyde + succinate + CO2</text>
        <dbReference type="Rhea" id="RHEA:60220"/>
        <dbReference type="Rhea" id="RHEA-COMP:15543"/>
        <dbReference type="Rhea" id="RHEA-COMP:15547"/>
        <dbReference type="ChEBI" id="CHEBI:15379"/>
        <dbReference type="ChEBI" id="CHEBI:16526"/>
        <dbReference type="ChEBI" id="CHEBI:16810"/>
        <dbReference type="ChEBI" id="CHEBI:16842"/>
        <dbReference type="ChEBI" id="CHEBI:29969"/>
        <dbReference type="ChEBI" id="CHEBI:30031"/>
        <dbReference type="ChEBI" id="CHEBI:61929"/>
    </reaction>
    <physiologicalReaction direction="left-to-right" evidence="13">
        <dbReference type="Rhea" id="RHEA:60221"/>
    </physiologicalReaction>
</comment>
<organism evidence="18 19">
    <name type="scientific">Lupinus luteus</name>
    <name type="common">European yellow lupine</name>
    <dbReference type="NCBI Taxonomy" id="3873"/>
    <lineage>
        <taxon>Eukaryota</taxon>
        <taxon>Viridiplantae</taxon>
        <taxon>Streptophyta</taxon>
        <taxon>Embryophyta</taxon>
        <taxon>Tracheophyta</taxon>
        <taxon>Spermatophyta</taxon>
        <taxon>Magnoliopsida</taxon>
        <taxon>eudicotyledons</taxon>
        <taxon>Gunneridae</taxon>
        <taxon>Pentapetalae</taxon>
        <taxon>rosids</taxon>
        <taxon>fabids</taxon>
        <taxon>Fabales</taxon>
        <taxon>Fabaceae</taxon>
        <taxon>Papilionoideae</taxon>
        <taxon>50 kb inversion clade</taxon>
        <taxon>genistoids sensu lato</taxon>
        <taxon>core genistoids</taxon>
        <taxon>Genisteae</taxon>
        <taxon>Lupinus</taxon>
    </lineage>
</organism>
<evidence type="ECO:0000256" key="5">
    <source>
        <dbReference type="ARBA" id="ARBA00022853"/>
    </source>
</evidence>
<dbReference type="SMART" id="SM00558">
    <property type="entry name" value="JmjC"/>
    <property type="match status" value="1"/>
</dbReference>
<dbReference type="Pfam" id="PF05965">
    <property type="entry name" value="FYRC"/>
    <property type="match status" value="1"/>
</dbReference>
<dbReference type="Proteomes" id="UP001497480">
    <property type="component" value="Unassembled WGS sequence"/>
</dbReference>
<dbReference type="SMART" id="SM00545">
    <property type="entry name" value="JmjN"/>
    <property type="match status" value="1"/>
</dbReference>
<dbReference type="Pfam" id="PF02375">
    <property type="entry name" value="JmjN"/>
    <property type="match status" value="1"/>
</dbReference>
<dbReference type="GO" id="GO:0005634">
    <property type="term" value="C:nucleus"/>
    <property type="evidence" value="ECO:0007669"/>
    <property type="project" value="UniProtKB-SubCell"/>
</dbReference>
<evidence type="ECO:0000256" key="3">
    <source>
        <dbReference type="ARBA" id="ARBA00006801"/>
    </source>
</evidence>
<dbReference type="SMART" id="SM00542">
    <property type="entry name" value="FYRC"/>
    <property type="match status" value="1"/>
</dbReference>
<dbReference type="PANTHER" id="PTHR10694:SF105">
    <property type="entry name" value="LYSINE-SPECIFIC DEMETHYLASE JMJ14"/>
    <property type="match status" value="1"/>
</dbReference>
<evidence type="ECO:0000256" key="1">
    <source>
        <dbReference type="ARBA" id="ARBA00001954"/>
    </source>
</evidence>
<evidence type="ECO:0000313" key="18">
    <source>
        <dbReference type="EMBL" id="CAL0327842.1"/>
    </source>
</evidence>
<evidence type="ECO:0000256" key="10">
    <source>
        <dbReference type="ARBA" id="ARBA00023163"/>
    </source>
</evidence>
<keyword evidence="5" id="KW-0156">Chromatin regulator</keyword>
<dbReference type="GO" id="GO:0034647">
    <property type="term" value="F:histone H3K4me/H3K4me2/H3K4me3 demethylase activity"/>
    <property type="evidence" value="ECO:0007669"/>
    <property type="project" value="TreeGrafter"/>
</dbReference>
<feature type="domain" description="JmjN" evidence="16">
    <location>
        <begin position="151"/>
        <end position="192"/>
    </location>
</feature>
<evidence type="ECO:0000259" key="16">
    <source>
        <dbReference type="PROSITE" id="PS51183"/>
    </source>
</evidence>
<dbReference type="SUPFAM" id="SSF51197">
    <property type="entry name" value="Clavaminate synthase-like"/>
    <property type="match status" value="1"/>
</dbReference>
<evidence type="ECO:0000256" key="12">
    <source>
        <dbReference type="ARBA" id="ARBA00050619"/>
    </source>
</evidence>
<dbReference type="Pfam" id="PF02373">
    <property type="entry name" value="JmjC"/>
    <property type="match status" value="1"/>
</dbReference>
<dbReference type="GO" id="GO:0045814">
    <property type="term" value="P:negative regulation of gene expression, epigenetic"/>
    <property type="evidence" value="ECO:0007669"/>
    <property type="project" value="UniProtKB-ARBA"/>
</dbReference>
<keyword evidence="11" id="KW-0539">Nucleus</keyword>
<dbReference type="GO" id="GO:0000785">
    <property type="term" value="C:chromatin"/>
    <property type="evidence" value="ECO:0007669"/>
    <property type="project" value="TreeGrafter"/>
</dbReference>
<dbReference type="SMART" id="SM00541">
    <property type="entry name" value="FYRN"/>
    <property type="match status" value="1"/>
</dbReference>
<dbReference type="PROSITE" id="PS51184">
    <property type="entry name" value="JMJC"/>
    <property type="match status" value="1"/>
</dbReference>
<accession>A0AAV1Y1E0</accession>
<evidence type="ECO:0000256" key="8">
    <source>
        <dbReference type="ARBA" id="ARBA00023004"/>
    </source>
</evidence>
<comment type="cofactor">
    <cofactor evidence="1">
        <name>Fe(2+)</name>
        <dbReference type="ChEBI" id="CHEBI:29033"/>
    </cofactor>
</comment>
<comment type="catalytic activity">
    <reaction evidence="14">
        <text>N(6),N(6),N(6)-trimethyl-L-lysyl(4)-[histone H3] + 2-oxoglutarate + O2 = N(6),N(6)-dimethyl-L-lysyl(4)-[histone H3] + formaldehyde + succinate + CO2</text>
        <dbReference type="Rhea" id="RHEA:60212"/>
        <dbReference type="Rhea" id="RHEA-COMP:15537"/>
        <dbReference type="Rhea" id="RHEA-COMP:15540"/>
        <dbReference type="ChEBI" id="CHEBI:15379"/>
        <dbReference type="ChEBI" id="CHEBI:16526"/>
        <dbReference type="ChEBI" id="CHEBI:16810"/>
        <dbReference type="ChEBI" id="CHEBI:16842"/>
        <dbReference type="ChEBI" id="CHEBI:30031"/>
        <dbReference type="ChEBI" id="CHEBI:61961"/>
        <dbReference type="ChEBI" id="CHEBI:61976"/>
    </reaction>
    <physiologicalReaction direction="left-to-right" evidence="14">
        <dbReference type="Rhea" id="RHEA:60213"/>
    </physiologicalReaction>
</comment>
<keyword evidence="6" id="KW-0223">Dioxygenase</keyword>
<proteinExistence type="inferred from homology"/>
<dbReference type="PROSITE" id="PS51183">
    <property type="entry name" value="JMJN"/>
    <property type="match status" value="1"/>
</dbReference>
<dbReference type="GO" id="GO:0048589">
    <property type="term" value="P:developmental growth"/>
    <property type="evidence" value="ECO:0007669"/>
    <property type="project" value="UniProtKB-ARBA"/>
</dbReference>
<dbReference type="PROSITE" id="PS51542">
    <property type="entry name" value="FYRN"/>
    <property type="match status" value="1"/>
</dbReference>
<dbReference type="InterPro" id="IPR003347">
    <property type="entry name" value="JmjC_dom"/>
</dbReference>
<sequence length="1075" mass="121058">MHWVPTRTRIRTGAIPVFVSAPGGVPIFVSLPTCICINIWYHIRIHTGTVPIPVYRTNSGICTTFHTHTRICTPYLYLAPGTVPIPVSRLGSIPISAPGTDTVPLSCLSHHRFLVSLDLVNVIFDIIHFFFLNFRDSPLRHKPKINNALESSTSPTSKKEFEDTLGYIAKIRPLAEPHGICRIVPPACWNPPCPLKEKDIWENTKFPTRIQYIDLLQNREPMRKKSRGRKRKRRKHSKTGTCRRPANSGSEANPSEPDEKFGFQSGSDFTLKDFQQYDKFFKECYFRLKDTNEDGKVSDSNSQKRWEPSEEEIEGEYWRIIEQPTDEVEVYYGADLESGALGSGFPKASSLTKSDSDKYALSGWNLNNFPRLPGSVLSFEGSDISGVLVPWLYVGMCFSSFCWHVEDHHLYSLNYLHWGDPKVWYGVPGSHASPFEDAMRKHLPDLFDENPNLLNELVTQLSPSVLKSEGVPLYRTVQHSGEFVITFPRAYHSGFNCGFNCAEAVNVAPVDWLMHGQNAVELYSLQCRKTSLSHDKLLFGSAQEAVRSLAELANLGKETPKISKWKSVCGKDGVLTKEVKTRIKMEEERLECLATDIKLLKMDNDFDLYKERECFSCFYDLHLSAVGCECSPDRYSCLKHSNLFCSCGMDRRFVLLRYTTDELNKLVEALEGQLPAIQIWANKNIGMVCSDGNKVSICKQDSERDTYKTKSCEVGESSTGCNDNINGKKIVIDNEDSVDKAGCLDLNLEVISGENENHSLHISESQHNMGVLIEEKVCRSGSGKEQGDKELGGEGNLSHLFSVSKTDFSSCSRDVHNSCTFGGGKFGLDLQMDSNSVKQPNNVFKMEIIDTTNTNITSQDESFLMQTFGNSVKPISLGLVVYGKLWSSRHTIYPKGFKSRVNFFSILDPARISSYISEIIDAGFLGPIFKVTMEEHPSETFAYISADKCWESVLKRVHNEIMRRRSLGEHELPPLELLKNINGLRMFGFLSPSIIQAIEAQDFSHQCVEYWNHKVSPPSSCSDIDNKFTHCPSNSLRNVNTKVFGVNLIKQEEDSIRGSCHSLEMKSLLQGSLKS</sequence>
<dbReference type="InterPro" id="IPR003889">
    <property type="entry name" value="FYrich_C"/>
</dbReference>
<feature type="domain" description="JmjC" evidence="17">
    <location>
        <begin position="358"/>
        <end position="524"/>
    </location>
</feature>
<dbReference type="PANTHER" id="PTHR10694">
    <property type="entry name" value="LYSINE-SPECIFIC DEMETHYLASE"/>
    <property type="match status" value="1"/>
</dbReference>
<evidence type="ECO:0000256" key="11">
    <source>
        <dbReference type="ARBA" id="ARBA00023242"/>
    </source>
</evidence>
<evidence type="ECO:0000256" key="7">
    <source>
        <dbReference type="ARBA" id="ARBA00023002"/>
    </source>
</evidence>
<gene>
    <name evidence="18" type="ORF">LLUT_LOCUS28902</name>
</gene>
<evidence type="ECO:0000256" key="2">
    <source>
        <dbReference type="ARBA" id="ARBA00004123"/>
    </source>
</evidence>
<dbReference type="GO" id="GO:0051093">
    <property type="term" value="P:negative regulation of developmental process"/>
    <property type="evidence" value="ECO:0007669"/>
    <property type="project" value="UniProtKB-ARBA"/>
</dbReference>
<evidence type="ECO:0000256" key="15">
    <source>
        <dbReference type="SAM" id="MobiDB-lite"/>
    </source>
</evidence>
<protein>
    <submittedName>
        <fullName evidence="18">Uncharacterized protein</fullName>
    </submittedName>
</protein>
<evidence type="ECO:0000256" key="13">
    <source>
        <dbReference type="ARBA" id="ARBA00050935"/>
    </source>
</evidence>
<evidence type="ECO:0000256" key="9">
    <source>
        <dbReference type="ARBA" id="ARBA00023015"/>
    </source>
</evidence>
<feature type="compositionally biased region" description="Basic residues" evidence="15">
    <location>
        <begin position="222"/>
        <end position="238"/>
    </location>
</feature>
<keyword evidence="4" id="KW-0479">Metal-binding</keyword>
<evidence type="ECO:0000313" key="19">
    <source>
        <dbReference type="Proteomes" id="UP001497480"/>
    </source>
</evidence>
<dbReference type="FunFam" id="3.30.160.360:FF:000005">
    <property type="entry name" value="Putative lysine-specific demethylase JMJ16"/>
    <property type="match status" value="1"/>
</dbReference>
<keyword evidence="7" id="KW-0560">Oxidoreductase</keyword>